<dbReference type="Proteomes" id="UP000286997">
    <property type="component" value="Unassembled WGS sequence"/>
</dbReference>
<feature type="domain" description="SsuA/THI5-like" evidence="1">
    <location>
        <begin position="53"/>
        <end position="246"/>
    </location>
</feature>
<sequence>MMRRRDLLTGLAAGLALAPLPAIRPARAQAPTVIRMGSLKLIHSIAPHFYERFTPAGVTVEVVPFESPTECKNAVVTKSVDFGTFGIAAATLGAAAGEPLLVIASTCNRGMAVIARKDGGIASLKDLRGKRVAIWPGSTQEVFVLERLRQEGMSVKDITPVRVSFSEMHIALARGDVDAYVGAEPGPGVSLASGVGQLVEYPYGTEMGALNMVFGTHRDTAAEKPALVRQMLDIHRKATEFAAKNRDAMVAMAVAKLGQKREAIELSAPNVELTWQLGETEVKQARAYAEHMLALKQIKRLPEAGFIDTRFVDAMRAA</sequence>
<dbReference type="InterPro" id="IPR015168">
    <property type="entry name" value="SsuA/THI5"/>
</dbReference>
<dbReference type="AlphaFoldDB" id="A0A437P4Q3"/>
<name>A0A437P4Q3_9HYPH</name>
<proteinExistence type="predicted"/>
<gene>
    <name evidence="2" type="ORF">EOE48_14975</name>
</gene>
<organism evidence="2 3">
    <name type="scientific">Methylobacterium oryzihabitans</name>
    <dbReference type="NCBI Taxonomy" id="2499852"/>
    <lineage>
        <taxon>Bacteria</taxon>
        <taxon>Pseudomonadati</taxon>
        <taxon>Pseudomonadota</taxon>
        <taxon>Alphaproteobacteria</taxon>
        <taxon>Hyphomicrobiales</taxon>
        <taxon>Methylobacteriaceae</taxon>
        <taxon>Methylobacterium</taxon>
    </lineage>
</organism>
<dbReference type="SUPFAM" id="SSF53850">
    <property type="entry name" value="Periplasmic binding protein-like II"/>
    <property type="match status" value="1"/>
</dbReference>
<accession>A0A437P4Q3</accession>
<dbReference type="Pfam" id="PF09084">
    <property type="entry name" value="NMT1"/>
    <property type="match status" value="1"/>
</dbReference>
<dbReference type="PANTHER" id="PTHR30024">
    <property type="entry name" value="ALIPHATIC SULFONATES-BINDING PROTEIN-RELATED"/>
    <property type="match status" value="1"/>
</dbReference>
<dbReference type="EMBL" id="SACP01000013">
    <property type="protein sequence ID" value="RVU17203.1"/>
    <property type="molecule type" value="Genomic_DNA"/>
</dbReference>
<evidence type="ECO:0000259" key="1">
    <source>
        <dbReference type="Pfam" id="PF09084"/>
    </source>
</evidence>
<protein>
    <submittedName>
        <fullName evidence="2">Transporter substrate-binding domain-containing protein</fullName>
    </submittedName>
</protein>
<dbReference type="RefSeq" id="WP_127730459.1">
    <property type="nucleotide sequence ID" value="NZ_SACP01000013.1"/>
</dbReference>
<evidence type="ECO:0000313" key="2">
    <source>
        <dbReference type="EMBL" id="RVU17203.1"/>
    </source>
</evidence>
<reference evidence="2 3" key="1">
    <citation type="submission" date="2019-01" db="EMBL/GenBank/DDBJ databases">
        <authorList>
            <person name="Chen W.-M."/>
        </authorList>
    </citation>
    <scope>NUCLEOTIDE SEQUENCE [LARGE SCALE GENOMIC DNA]</scope>
    <source>
        <strain evidence="2 3">TER-1</strain>
    </source>
</reference>
<dbReference type="CDD" id="cd01008">
    <property type="entry name" value="PBP2_NrtA_SsuA_CpmA_like"/>
    <property type="match status" value="1"/>
</dbReference>
<keyword evidence="3" id="KW-1185">Reference proteome</keyword>
<dbReference type="OrthoDB" id="9815602at2"/>
<comment type="caution">
    <text evidence="2">The sequence shown here is derived from an EMBL/GenBank/DDBJ whole genome shotgun (WGS) entry which is preliminary data.</text>
</comment>
<dbReference type="InterPro" id="IPR006311">
    <property type="entry name" value="TAT_signal"/>
</dbReference>
<evidence type="ECO:0000313" key="3">
    <source>
        <dbReference type="Proteomes" id="UP000286997"/>
    </source>
</evidence>
<dbReference type="PROSITE" id="PS51318">
    <property type="entry name" value="TAT"/>
    <property type="match status" value="1"/>
</dbReference>
<dbReference type="Gene3D" id="3.40.190.10">
    <property type="entry name" value="Periplasmic binding protein-like II"/>
    <property type="match status" value="2"/>
</dbReference>